<dbReference type="Proteomes" id="UP000499080">
    <property type="component" value="Unassembled WGS sequence"/>
</dbReference>
<evidence type="ECO:0000313" key="2">
    <source>
        <dbReference type="Proteomes" id="UP000499080"/>
    </source>
</evidence>
<name>A0A4Y2NZY7_ARAVE</name>
<proteinExistence type="predicted"/>
<dbReference type="OrthoDB" id="10273643at2759"/>
<accession>A0A4Y2NZY7</accession>
<dbReference type="AlphaFoldDB" id="A0A4Y2NZY7"/>
<sequence>MSNPVTMYGAPLSQGKQARSFAGGGDFAASFSGTILNERFWHSSRRPQNWVVPRRVKAWATEAGRAALCVRFESNEVSATLGRTPTGALFSLQGFTVEVPVSPKKDIPHY</sequence>
<evidence type="ECO:0000313" key="1">
    <source>
        <dbReference type="EMBL" id="GBN45225.1"/>
    </source>
</evidence>
<organism evidence="1 2">
    <name type="scientific">Araneus ventricosus</name>
    <name type="common">Orbweaver spider</name>
    <name type="synonym">Epeira ventricosa</name>
    <dbReference type="NCBI Taxonomy" id="182803"/>
    <lineage>
        <taxon>Eukaryota</taxon>
        <taxon>Metazoa</taxon>
        <taxon>Ecdysozoa</taxon>
        <taxon>Arthropoda</taxon>
        <taxon>Chelicerata</taxon>
        <taxon>Arachnida</taxon>
        <taxon>Araneae</taxon>
        <taxon>Araneomorphae</taxon>
        <taxon>Entelegynae</taxon>
        <taxon>Araneoidea</taxon>
        <taxon>Araneidae</taxon>
        <taxon>Araneus</taxon>
    </lineage>
</organism>
<keyword evidence="2" id="KW-1185">Reference proteome</keyword>
<comment type="caution">
    <text evidence="1">The sequence shown here is derived from an EMBL/GenBank/DDBJ whole genome shotgun (WGS) entry which is preliminary data.</text>
</comment>
<protein>
    <submittedName>
        <fullName evidence="1">Uncharacterized protein</fullName>
    </submittedName>
</protein>
<reference evidence="1 2" key="1">
    <citation type="journal article" date="2019" name="Sci. Rep.">
        <title>Orb-weaving spider Araneus ventricosus genome elucidates the spidroin gene catalogue.</title>
        <authorList>
            <person name="Kono N."/>
            <person name="Nakamura H."/>
            <person name="Ohtoshi R."/>
            <person name="Moran D.A.P."/>
            <person name="Shinohara A."/>
            <person name="Yoshida Y."/>
            <person name="Fujiwara M."/>
            <person name="Mori M."/>
            <person name="Tomita M."/>
            <person name="Arakawa K."/>
        </authorList>
    </citation>
    <scope>NUCLEOTIDE SEQUENCE [LARGE SCALE GENOMIC DNA]</scope>
</reference>
<dbReference type="EMBL" id="BGPR01010269">
    <property type="protein sequence ID" value="GBN45225.1"/>
    <property type="molecule type" value="Genomic_DNA"/>
</dbReference>
<gene>
    <name evidence="1" type="ORF">AVEN_257062_1</name>
</gene>